<protein>
    <submittedName>
        <fullName evidence="1">Uncharacterized protein</fullName>
    </submittedName>
</protein>
<dbReference type="Proteomes" id="UP000721844">
    <property type="component" value="Unassembled WGS sequence"/>
</dbReference>
<name>A0A964E5U9_9PROT</name>
<evidence type="ECO:0000313" key="1">
    <source>
        <dbReference type="EMBL" id="MCB8882901.1"/>
    </source>
</evidence>
<gene>
    <name evidence="1" type="ORF">ACELLULO517_21825</name>
</gene>
<dbReference type="RefSeq" id="WP_227309559.1">
    <property type="nucleotide sequence ID" value="NZ_JAESVA010000010.1"/>
</dbReference>
<keyword evidence="2" id="KW-1185">Reference proteome</keyword>
<dbReference type="AlphaFoldDB" id="A0A964E5U9"/>
<comment type="caution">
    <text evidence="1">The sequence shown here is derived from an EMBL/GenBank/DDBJ whole genome shotgun (WGS) entry which is preliminary data.</text>
</comment>
<sequence length="69" mass="7524">MSSFVYGPSATVEPEGFELESATWHQPCPNCPAQAFAWRHEVAEGSINIYRGLRCNACGHFQGTLPGDP</sequence>
<accession>A0A964E5U9</accession>
<organism evidence="1 2">
    <name type="scientific">Acidisoma cellulosilyticum</name>
    <dbReference type="NCBI Taxonomy" id="2802395"/>
    <lineage>
        <taxon>Bacteria</taxon>
        <taxon>Pseudomonadati</taxon>
        <taxon>Pseudomonadota</taxon>
        <taxon>Alphaproteobacteria</taxon>
        <taxon>Acetobacterales</taxon>
        <taxon>Acidocellaceae</taxon>
        <taxon>Acidisoma</taxon>
    </lineage>
</organism>
<dbReference type="EMBL" id="JAESVA010000010">
    <property type="protein sequence ID" value="MCB8882901.1"/>
    <property type="molecule type" value="Genomic_DNA"/>
</dbReference>
<reference evidence="1 2" key="1">
    <citation type="journal article" date="2021" name="Microorganisms">
        <title>Acidisoma silvae sp. nov. and Acidisomacellulosilytica sp. nov., Two Acidophilic Bacteria Isolated from Decaying Wood, Hydrolyzing Cellulose and Producing Poly-3-hydroxybutyrate.</title>
        <authorList>
            <person name="Mieszkin S."/>
            <person name="Pouder E."/>
            <person name="Uroz S."/>
            <person name="Simon-Colin C."/>
            <person name="Alain K."/>
        </authorList>
    </citation>
    <scope>NUCLEOTIDE SEQUENCE [LARGE SCALE GENOMIC DNA]</scope>
    <source>
        <strain evidence="1 2">HW T5.17</strain>
    </source>
</reference>
<proteinExistence type="predicted"/>
<evidence type="ECO:0000313" key="2">
    <source>
        <dbReference type="Proteomes" id="UP000721844"/>
    </source>
</evidence>